<dbReference type="GO" id="GO:0015824">
    <property type="term" value="P:proline transport"/>
    <property type="evidence" value="ECO:0007669"/>
    <property type="project" value="TreeGrafter"/>
</dbReference>
<keyword evidence="5 13" id="KW-0812">Transmembrane</keyword>
<reference evidence="14" key="1">
    <citation type="submission" date="2013-12" db="EMBL/GenBank/DDBJ databases">
        <title>The Genome Sequence of Aphanomyces astaci APO3.</title>
        <authorList>
            <consortium name="The Broad Institute Genomics Platform"/>
            <person name="Russ C."/>
            <person name="Tyler B."/>
            <person name="van West P."/>
            <person name="Dieguez-Uribeondo J."/>
            <person name="Young S.K."/>
            <person name="Zeng Q."/>
            <person name="Gargeya S."/>
            <person name="Fitzgerald M."/>
            <person name="Abouelleil A."/>
            <person name="Alvarado L."/>
            <person name="Chapman S.B."/>
            <person name="Gainer-Dewar J."/>
            <person name="Goldberg J."/>
            <person name="Griggs A."/>
            <person name="Gujja S."/>
            <person name="Hansen M."/>
            <person name="Howarth C."/>
            <person name="Imamovic A."/>
            <person name="Ireland A."/>
            <person name="Larimer J."/>
            <person name="McCowan C."/>
            <person name="Murphy C."/>
            <person name="Pearson M."/>
            <person name="Poon T.W."/>
            <person name="Priest M."/>
            <person name="Roberts A."/>
            <person name="Saif S."/>
            <person name="Shea T."/>
            <person name="Sykes S."/>
            <person name="Wortman J."/>
            <person name="Nusbaum C."/>
            <person name="Birren B."/>
        </authorList>
    </citation>
    <scope>NUCLEOTIDE SEQUENCE [LARGE SCALE GENOMIC DNA]</scope>
    <source>
        <strain evidence="14">APO3</strain>
    </source>
</reference>
<dbReference type="GO" id="GO:0015193">
    <property type="term" value="F:L-proline transmembrane transporter activity"/>
    <property type="evidence" value="ECO:0007669"/>
    <property type="project" value="TreeGrafter"/>
</dbReference>
<evidence type="ECO:0000313" key="14">
    <source>
        <dbReference type="EMBL" id="ETV72050.1"/>
    </source>
</evidence>
<feature type="transmembrane region" description="Helical" evidence="13">
    <location>
        <begin position="20"/>
        <end position="42"/>
    </location>
</feature>
<dbReference type="InterPro" id="IPR001734">
    <property type="entry name" value="Na/solute_symporter"/>
</dbReference>
<evidence type="ECO:0000256" key="9">
    <source>
        <dbReference type="ARBA" id="ARBA00023065"/>
    </source>
</evidence>
<dbReference type="VEuPathDB" id="FungiDB:H257_12847"/>
<keyword evidence="3" id="KW-0813">Transport</keyword>
<protein>
    <submittedName>
        <fullName evidence="14">Uncharacterized protein</fullName>
    </submittedName>
</protein>
<dbReference type="OrthoDB" id="6132759at2759"/>
<keyword evidence="8" id="KW-0915">Sodium</keyword>
<feature type="transmembrane region" description="Helical" evidence="13">
    <location>
        <begin position="184"/>
        <end position="208"/>
    </location>
</feature>
<feature type="transmembrane region" description="Helical" evidence="13">
    <location>
        <begin position="215"/>
        <end position="241"/>
    </location>
</feature>
<evidence type="ECO:0000256" key="11">
    <source>
        <dbReference type="ARBA" id="ARBA00023201"/>
    </source>
</evidence>
<evidence type="ECO:0000256" key="10">
    <source>
        <dbReference type="ARBA" id="ARBA00023136"/>
    </source>
</evidence>
<keyword evidence="11" id="KW-0739">Sodium transport</keyword>
<dbReference type="EMBL" id="KI913156">
    <property type="protein sequence ID" value="ETV72050.1"/>
    <property type="molecule type" value="Genomic_DNA"/>
</dbReference>
<accession>W4FX26</accession>
<evidence type="ECO:0000256" key="3">
    <source>
        <dbReference type="ARBA" id="ARBA00022448"/>
    </source>
</evidence>
<keyword evidence="10 13" id="KW-0472">Membrane</keyword>
<evidence type="ECO:0000256" key="1">
    <source>
        <dbReference type="ARBA" id="ARBA00004651"/>
    </source>
</evidence>
<dbReference type="PANTHER" id="PTHR48086:SF3">
    <property type="entry name" value="SODIUM_PROLINE SYMPORTER"/>
    <property type="match status" value="1"/>
</dbReference>
<feature type="transmembrane region" description="Helical" evidence="13">
    <location>
        <begin position="140"/>
        <end position="164"/>
    </location>
</feature>
<dbReference type="GO" id="GO:0005298">
    <property type="term" value="F:proline:sodium symporter activity"/>
    <property type="evidence" value="ECO:0007669"/>
    <property type="project" value="TreeGrafter"/>
</dbReference>
<keyword evidence="6" id="KW-0769">Symport</keyword>
<dbReference type="PROSITE" id="PS50283">
    <property type="entry name" value="NA_SOLUT_SYMP_3"/>
    <property type="match status" value="1"/>
</dbReference>
<dbReference type="AlphaFoldDB" id="W4FX26"/>
<evidence type="ECO:0000256" key="12">
    <source>
        <dbReference type="RuleBase" id="RU362091"/>
    </source>
</evidence>
<comment type="similarity">
    <text evidence="2 12">Belongs to the sodium:solute symporter (SSF) (TC 2.A.21) family.</text>
</comment>
<feature type="transmembrane region" description="Helical" evidence="13">
    <location>
        <begin position="445"/>
        <end position="464"/>
    </location>
</feature>
<feature type="transmembrane region" description="Helical" evidence="13">
    <location>
        <begin position="569"/>
        <end position="587"/>
    </location>
</feature>
<feature type="transmembrane region" description="Helical" evidence="13">
    <location>
        <begin position="417"/>
        <end position="438"/>
    </location>
</feature>
<name>W4FX26_APHAT</name>
<dbReference type="Pfam" id="PF00474">
    <property type="entry name" value="SSF"/>
    <property type="match status" value="1"/>
</dbReference>
<gene>
    <name evidence="14" type="ORF">H257_12847</name>
</gene>
<comment type="subcellular location">
    <subcellularLocation>
        <location evidence="1">Cell membrane</location>
        <topology evidence="1">Multi-pass membrane protein</topology>
    </subcellularLocation>
</comment>
<keyword evidence="7 13" id="KW-1133">Transmembrane helix</keyword>
<keyword evidence="9" id="KW-0406">Ion transport</keyword>
<dbReference type="GO" id="GO:0005886">
    <property type="term" value="C:plasma membrane"/>
    <property type="evidence" value="ECO:0007669"/>
    <property type="project" value="UniProtKB-SubCell"/>
</dbReference>
<dbReference type="Gene3D" id="1.20.1730.10">
    <property type="entry name" value="Sodium/glucose cotransporter"/>
    <property type="match status" value="1"/>
</dbReference>
<feature type="transmembrane region" description="Helical" evidence="13">
    <location>
        <begin position="322"/>
        <end position="343"/>
    </location>
</feature>
<evidence type="ECO:0000256" key="13">
    <source>
        <dbReference type="SAM" id="Phobius"/>
    </source>
</evidence>
<dbReference type="RefSeq" id="XP_009838493.1">
    <property type="nucleotide sequence ID" value="XM_009840191.1"/>
</dbReference>
<sequence>MPPANSGGDDIGLATNFSALDTVICATYLVSVLVVGGVATYVCRKKKSLDDYYLGGRTLPWWMLAIADVSSYIDIAGTMINTGLIYALGVRGMFIEVRGGLCLFLAFQLAFTGKLARRCPVRTKGEWIKFRFGAKLGGRVARTAIAIVSLVGGIFGVAYFSIGGGKFVTEFIAVPAYGGLPSDFWASGGLMAIALGYTIVAGFTSMVLTDVYQSLFIYASFTVVAVWGMQVTLPSTFHVFIPTFNASSFLNISTTHDAWAAASLSSPNIPADSPYAMYNSFGGIVLLYLTLQCLRSASGPGGGGLQTVLATKTEHDVRKQSVLAMLLLLLRWAFGAAIAALAIDFTQHHPNVTVDPERVVPFVLSNVVPSGYRGCIVASLLAAALTTFDSTINSASSYWTIDIYQAMICPKATPAQLVLQARVSTVVIVLLGWGLSLGIGTINRIWGFMTIAMGGGVVYPYFLSWYWARFNGVGCAAGLCTGVVSASAIFFACPHLGESHVFLWASSASGVVSVAVAWLTPPTAPKTLNTFYKHVRPPGLWAEVSHTCFQAAELTAIAAENAKDLGCSGLLLIVQVATYVLAVSVVLKVWPQSGVLAAVLAVLLPAIYYKWYLPLDTHLVSHEPLLLDQDKDAWE</sequence>
<evidence type="ECO:0000256" key="4">
    <source>
        <dbReference type="ARBA" id="ARBA00022475"/>
    </source>
</evidence>
<evidence type="ECO:0000256" key="5">
    <source>
        <dbReference type="ARBA" id="ARBA00022692"/>
    </source>
</evidence>
<feature type="transmembrane region" description="Helical" evidence="13">
    <location>
        <begin position="594"/>
        <end position="612"/>
    </location>
</feature>
<evidence type="ECO:0000256" key="2">
    <source>
        <dbReference type="ARBA" id="ARBA00006434"/>
    </source>
</evidence>
<feature type="transmembrane region" description="Helical" evidence="13">
    <location>
        <begin position="275"/>
        <end position="291"/>
    </location>
</feature>
<evidence type="ECO:0000256" key="7">
    <source>
        <dbReference type="ARBA" id="ARBA00022989"/>
    </source>
</evidence>
<dbReference type="InterPro" id="IPR050277">
    <property type="entry name" value="Sodium:Solute_Symporter"/>
</dbReference>
<feature type="transmembrane region" description="Helical" evidence="13">
    <location>
        <begin position="470"/>
        <end position="494"/>
    </location>
</feature>
<dbReference type="GeneID" id="20814843"/>
<evidence type="ECO:0000256" key="6">
    <source>
        <dbReference type="ARBA" id="ARBA00022847"/>
    </source>
</evidence>
<dbReference type="PANTHER" id="PTHR48086">
    <property type="entry name" value="SODIUM/PROLINE SYMPORTER-RELATED"/>
    <property type="match status" value="1"/>
</dbReference>
<feature type="transmembrane region" description="Helical" evidence="13">
    <location>
        <begin position="501"/>
        <end position="520"/>
    </location>
</feature>
<dbReference type="InterPro" id="IPR038377">
    <property type="entry name" value="Na/Glc_symporter_sf"/>
</dbReference>
<proteinExistence type="inferred from homology"/>
<evidence type="ECO:0000256" key="8">
    <source>
        <dbReference type="ARBA" id="ARBA00023053"/>
    </source>
</evidence>
<dbReference type="STRING" id="112090.W4FX26"/>
<keyword evidence="4" id="KW-1003">Cell membrane</keyword>
<organism evidence="14">
    <name type="scientific">Aphanomyces astaci</name>
    <name type="common">Crayfish plague agent</name>
    <dbReference type="NCBI Taxonomy" id="112090"/>
    <lineage>
        <taxon>Eukaryota</taxon>
        <taxon>Sar</taxon>
        <taxon>Stramenopiles</taxon>
        <taxon>Oomycota</taxon>
        <taxon>Saprolegniomycetes</taxon>
        <taxon>Saprolegniales</taxon>
        <taxon>Verrucalvaceae</taxon>
        <taxon>Aphanomyces</taxon>
    </lineage>
</organism>